<name>A0A1I2L3B3_9BACL</name>
<evidence type="ECO:0000256" key="1">
    <source>
        <dbReference type="SAM" id="Phobius"/>
    </source>
</evidence>
<keyword evidence="1" id="KW-1133">Transmembrane helix</keyword>
<dbReference type="Proteomes" id="UP000198661">
    <property type="component" value="Unassembled WGS sequence"/>
</dbReference>
<dbReference type="OrthoDB" id="2988117at2"/>
<keyword evidence="1" id="KW-0812">Transmembrane</keyword>
<organism evidence="2 3">
    <name type="scientific">Planifilum fulgidum</name>
    <dbReference type="NCBI Taxonomy" id="201973"/>
    <lineage>
        <taxon>Bacteria</taxon>
        <taxon>Bacillati</taxon>
        <taxon>Bacillota</taxon>
        <taxon>Bacilli</taxon>
        <taxon>Bacillales</taxon>
        <taxon>Thermoactinomycetaceae</taxon>
        <taxon>Planifilum</taxon>
    </lineage>
</organism>
<dbReference type="STRING" id="201973.SAMN04488025_10424"/>
<proteinExistence type="predicted"/>
<keyword evidence="3" id="KW-1185">Reference proteome</keyword>
<accession>A0A1I2L3B3</accession>
<gene>
    <name evidence="2" type="ORF">SAMN04488025_10424</name>
</gene>
<protein>
    <submittedName>
        <fullName evidence="2">Uncharacterized protein</fullName>
    </submittedName>
</protein>
<keyword evidence="1" id="KW-0472">Membrane</keyword>
<feature type="transmembrane region" description="Helical" evidence="1">
    <location>
        <begin position="6"/>
        <end position="25"/>
    </location>
</feature>
<dbReference type="RefSeq" id="WP_092035849.1">
    <property type="nucleotide sequence ID" value="NZ_FOOK01000004.1"/>
</dbReference>
<evidence type="ECO:0000313" key="2">
    <source>
        <dbReference type="EMBL" id="SFF73814.1"/>
    </source>
</evidence>
<evidence type="ECO:0000313" key="3">
    <source>
        <dbReference type="Proteomes" id="UP000198661"/>
    </source>
</evidence>
<reference evidence="2 3" key="1">
    <citation type="submission" date="2016-10" db="EMBL/GenBank/DDBJ databases">
        <authorList>
            <person name="de Groot N.N."/>
        </authorList>
    </citation>
    <scope>NUCLEOTIDE SEQUENCE [LARGE SCALE GENOMIC DNA]</scope>
    <source>
        <strain evidence="2 3">DSM 44945</strain>
    </source>
</reference>
<sequence>MLQQGDLIVLFLLVGAIVAIAVRPLRMRAKSAVPWSESDGGFSGEVPGLLAAHGYEVVAGKQRVPVSVRIGERIYDSRLYIDYIARRQQEIYLVIIARSRKPLRMSGAAVRDRFLAHYLAFQPEGILYVEPDKGSVTPVTFELEGIPLPRRRPFAAYLLSAGVGLLIALLFR</sequence>
<feature type="transmembrane region" description="Helical" evidence="1">
    <location>
        <begin position="154"/>
        <end position="171"/>
    </location>
</feature>
<dbReference type="AlphaFoldDB" id="A0A1I2L3B3"/>
<dbReference type="EMBL" id="FOOK01000004">
    <property type="protein sequence ID" value="SFF73814.1"/>
    <property type="molecule type" value="Genomic_DNA"/>
</dbReference>